<organism evidence="2 3">
    <name type="scientific">Dipteronia sinensis</name>
    <dbReference type="NCBI Taxonomy" id="43782"/>
    <lineage>
        <taxon>Eukaryota</taxon>
        <taxon>Viridiplantae</taxon>
        <taxon>Streptophyta</taxon>
        <taxon>Embryophyta</taxon>
        <taxon>Tracheophyta</taxon>
        <taxon>Spermatophyta</taxon>
        <taxon>Magnoliopsida</taxon>
        <taxon>eudicotyledons</taxon>
        <taxon>Gunneridae</taxon>
        <taxon>Pentapetalae</taxon>
        <taxon>rosids</taxon>
        <taxon>malvids</taxon>
        <taxon>Sapindales</taxon>
        <taxon>Sapindaceae</taxon>
        <taxon>Hippocastanoideae</taxon>
        <taxon>Acereae</taxon>
        <taxon>Dipteronia</taxon>
    </lineage>
</organism>
<dbReference type="InterPro" id="IPR011990">
    <property type="entry name" value="TPR-like_helical_dom_sf"/>
</dbReference>
<keyword evidence="1" id="KW-0677">Repeat</keyword>
<keyword evidence="3" id="KW-1185">Reference proteome</keyword>
<proteinExistence type="predicted"/>
<evidence type="ECO:0000313" key="2">
    <source>
        <dbReference type="EMBL" id="KAK3212523.1"/>
    </source>
</evidence>
<dbReference type="Pfam" id="PF01535">
    <property type="entry name" value="PPR"/>
    <property type="match status" value="4"/>
</dbReference>
<dbReference type="Proteomes" id="UP001281410">
    <property type="component" value="Unassembled WGS sequence"/>
</dbReference>
<gene>
    <name evidence="2" type="ORF">Dsin_017229</name>
</gene>
<dbReference type="EMBL" id="JANJYJ010000005">
    <property type="protein sequence ID" value="KAK3212523.1"/>
    <property type="molecule type" value="Genomic_DNA"/>
</dbReference>
<dbReference type="InterPro" id="IPR046960">
    <property type="entry name" value="PPR_At4g14850-like_plant"/>
</dbReference>
<dbReference type="InterPro" id="IPR002885">
    <property type="entry name" value="PPR_rpt"/>
</dbReference>
<dbReference type="GO" id="GO:0009451">
    <property type="term" value="P:RNA modification"/>
    <property type="evidence" value="ECO:0007669"/>
    <property type="project" value="InterPro"/>
</dbReference>
<dbReference type="GO" id="GO:0003723">
    <property type="term" value="F:RNA binding"/>
    <property type="evidence" value="ECO:0007669"/>
    <property type="project" value="InterPro"/>
</dbReference>
<accession>A0AAE0AFD5</accession>
<dbReference type="PANTHER" id="PTHR47926">
    <property type="entry name" value="PENTATRICOPEPTIDE REPEAT-CONTAINING PROTEIN"/>
    <property type="match status" value="1"/>
</dbReference>
<dbReference type="AlphaFoldDB" id="A0AAE0AFD5"/>
<sequence length="264" mass="29638">MNGEKGRLVFDEMPERNEVAWTIMVVGYVERGFMREGFSFLSEMVFDLGFGLNYVTLCSLLSACAQSGDLMIGRWIHVYALKAMGKEIDIMVGTVLVDMYAKCGTIETALKAFEYMPLRNVEAWNAMFSGQAMHGQGKVLLDMFLKMTAEVKPDDLTFIVVLSDCSHSGLVDHGRHYFHNLEYVYGLTPKIEQYACMVDLLGRVGRLEEAEILIKKIPTPPNEVVLGSLLGSFSVHGKLHSLVNALCKSLFRWIPTTRNIISCF</sequence>
<reference evidence="2" key="1">
    <citation type="journal article" date="2023" name="Plant J.">
        <title>Genome sequences and population genomics provide insights into the demographic history, inbreeding, and mutation load of two 'living fossil' tree species of Dipteronia.</title>
        <authorList>
            <person name="Feng Y."/>
            <person name="Comes H.P."/>
            <person name="Chen J."/>
            <person name="Zhu S."/>
            <person name="Lu R."/>
            <person name="Zhang X."/>
            <person name="Li P."/>
            <person name="Qiu J."/>
            <person name="Olsen K.M."/>
            <person name="Qiu Y."/>
        </authorList>
    </citation>
    <scope>NUCLEOTIDE SEQUENCE</scope>
    <source>
        <strain evidence="2">NBL</strain>
    </source>
</reference>
<dbReference type="PANTHER" id="PTHR47926:SF436">
    <property type="entry name" value="PENTATRICOPEPTIDE REPEAT-CONTAINING PROTEIN ELI1, CHLOROPLASTIC-LIKE ISOFORM X2"/>
    <property type="match status" value="1"/>
</dbReference>
<dbReference type="Gene3D" id="1.25.40.10">
    <property type="entry name" value="Tetratricopeptide repeat domain"/>
    <property type="match status" value="2"/>
</dbReference>
<evidence type="ECO:0000313" key="3">
    <source>
        <dbReference type="Proteomes" id="UP001281410"/>
    </source>
</evidence>
<comment type="caution">
    <text evidence="2">The sequence shown here is derived from an EMBL/GenBank/DDBJ whole genome shotgun (WGS) entry which is preliminary data.</text>
</comment>
<evidence type="ECO:0000256" key="1">
    <source>
        <dbReference type="ARBA" id="ARBA00022737"/>
    </source>
</evidence>
<protein>
    <recommendedName>
        <fullName evidence="4">Pentatricopeptide repeat-containing protein</fullName>
    </recommendedName>
</protein>
<dbReference type="FunFam" id="1.25.40.10:FF:001087">
    <property type="entry name" value="Pentatricopeptide repeat-containing protein, mitochondrial"/>
    <property type="match status" value="1"/>
</dbReference>
<evidence type="ECO:0008006" key="4">
    <source>
        <dbReference type="Google" id="ProtNLM"/>
    </source>
</evidence>
<name>A0AAE0AFD5_9ROSI</name>